<feature type="domain" description="Plasmid pRiA4b Orf3-like" evidence="1">
    <location>
        <begin position="120"/>
        <end position="287"/>
    </location>
</feature>
<organism evidence="3 5">
    <name type="scientific">Salinicoccus halodurans</name>
    <dbReference type="NCBI Taxonomy" id="407035"/>
    <lineage>
        <taxon>Bacteria</taxon>
        <taxon>Bacillati</taxon>
        <taxon>Bacillota</taxon>
        <taxon>Bacilli</taxon>
        <taxon>Bacillales</taxon>
        <taxon>Staphylococcaceae</taxon>
        <taxon>Salinicoccus</taxon>
    </lineage>
</organism>
<reference evidence="2 4" key="1">
    <citation type="journal article" date="2015" name="Int. J. Syst. Evol. Microbiol.">
        <title>Complete genome sequence of Salinicoccus halodurans H3B36, isolated from the Qaidam Basin in China.</title>
        <authorList>
            <person name="Jiang K."/>
            <person name="Xue Y."/>
            <person name="Ma Y."/>
        </authorList>
    </citation>
    <scope>NUCLEOTIDE SEQUENCE [LARGE SCALE GENOMIC DNA]</scope>
    <source>
        <strain evidence="2 4">H3B36</strain>
    </source>
</reference>
<dbReference type="EMBL" id="CP011366">
    <property type="protein sequence ID" value="AKG75002.1"/>
    <property type="molecule type" value="Genomic_DNA"/>
</dbReference>
<dbReference type="Pfam" id="PF07929">
    <property type="entry name" value="PRiA4_ORF3"/>
    <property type="match status" value="1"/>
</dbReference>
<reference evidence="4" key="2">
    <citation type="submission" date="2015-04" db="EMBL/GenBank/DDBJ databases">
        <title>Complete genome sequence of Salinicoccus halodurans strain H3B36, isolated from the Qaidam basin of China.</title>
        <authorList>
            <person name="Ma Y."/>
            <person name="Jiang K."/>
            <person name="Xue Y."/>
        </authorList>
    </citation>
    <scope>NUCLEOTIDE SEQUENCE [LARGE SCALE GENOMIC DNA]</scope>
    <source>
        <strain evidence="4">H3B36</strain>
    </source>
</reference>
<dbReference type="RefSeq" id="WP_046791179.1">
    <property type="nucleotide sequence ID" value="NZ_CP011366.1"/>
</dbReference>
<dbReference type="Proteomes" id="UP000183090">
    <property type="component" value="Unassembled WGS sequence"/>
</dbReference>
<dbReference type="EMBL" id="FOTB01000002">
    <property type="protein sequence ID" value="SFK67108.1"/>
    <property type="molecule type" value="Genomic_DNA"/>
</dbReference>
<dbReference type="OrthoDB" id="9801392at2"/>
<dbReference type="PANTHER" id="PTHR41878">
    <property type="entry name" value="LEXA REPRESSOR-RELATED"/>
    <property type="match status" value="1"/>
</dbReference>
<dbReference type="PANTHER" id="PTHR41878:SF1">
    <property type="entry name" value="TNPR PROTEIN"/>
    <property type="match status" value="1"/>
</dbReference>
<evidence type="ECO:0000313" key="4">
    <source>
        <dbReference type="Proteomes" id="UP000034029"/>
    </source>
</evidence>
<dbReference type="SUPFAM" id="SSF159941">
    <property type="entry name" value="MM3350-like"/>
    <property type="match status" value="1"/>
</dbReference>
<protein>
    <submittedName>
        <fullName evidence="3">PRiA4b ORF-3-like protein</fullName>
    </submittedName>
</protein>
<evidence type="ECO:0000313" key="2">
    <source>
        <dbReference type="EMBL" id="AKG75002.1"/>
    </source>
</evidence>
<gene>
    <name evidence="2" type="ORF">AAT16_12895</name>
    <name evidence="3" type="ORF">SAMN05216235_1051</name>
</gene>
<keyword evidence="4" id="KW-1185">Reference proteome</keyword>
<dbReference type="InterPro" id="IPR024047">
    <property type="entry name" value="MM3350-like_sf"/>
</dbReference>
<evidence type="ECO:0000259" key="1">
    <source>
        <dbReference type="Pfam" id="PF07929"/>
    </source>
</evidence>
<proteinExistence type="predicted"/>
<evidence type="ECO:0000313" key="3">
    <source>
        <dbReference type="EMBL" id="SFK67108.1"/>
    </source>
</evidence>
<evidence type="ECO:0000313" key="5">
    <source>
        <dbReference type="Proteomes" id="UP000183090"/>
    </source>
</evidence>
<dbReference type="Gene3D" id="3.10.290.30">
    <property type="entry name" value="MM3350-like"/>
    <property type="match status" value="1"/>
</dbReference>
<accession>A0A0F7HLS9</accession>
<dbReference type="InterPro" id="IPR012912">
    <property type="entry name" value="Plasmid_pRiA4b_Orf3-like"/>
</dbReference>
<reference evidence="3 5" key="3">
    <citation type="submission" date="2016-10" db="EMBL/GenBank/DDBJ databases">
        <authorList>
            <person name="Varghese N."/>
            <person name="Submissions S."/>
        </authorList>
    </citation>
    <scope>NUCLEOTIDE SEQUENCE [LARGE SCALE GENOMIC DNA]</scope>
    <source>
        <strain evidence="3 5">CGMCC 1.6501</strain>
    </source>
</reference>
<sequence>MDLRRFYHEILKDDALADMSVSYINDDYFMSKIAEKLKSDERNLMQRLAKIRPLSGYYEIDINPNKYFYLIKNRIILPSGSDSGFVHVDVVRKLTRLIRIYDAENRYSGEEEESAPGHQALKLRITLDDAHTPIWREVMVPADFNFYELYIVIQKAMGWQGSHLSSFFGKNCRIFVHEFEMEDAYSPEGGPELLLASNTSIEPVLSESGTLTYIYDYGDDWMHGIEVLEKRDTDKRVIPEVVSHKGPGPIEDSGGVGGFEEVYSIIKDETHSEHEEMLLWAKSQNYKARYPKKAINRNLEKIFSGGEPVTELNDPSMDE</sequence>
<name>A0A0F7HLS9_9STAP</name>
<dbReference type="KEGG" id="shv:AAT16_12895"/>
<dbReference type="AlphaFoldDB" id="A0A0F7HLS9"/>
<dbReference type="Proteomes" id="UP000034029">
    <property type="component" value="Chromosome"/>
</dbReference>